<comment type="caution">
    <text evidence="1">The sequence shown here is derived from an EMBL/GenBank/DDBJ whole genome shotgun (WGS) entry which is preliminary data.</text>
</comment>
<dbReference type="RefSeq" id="WP_111319200.1">
    <property type="nucleotide sequence ID" value="NZ_BIFX01000001.1"/>
</dbReference>
<protein>
    <recommendedName>
        <fullName evidence="3">Winged helix-turn-helix domain-containing protein</fullName>
    </recommendedName>
</protein>
<sequence>MTVHLSLPQARQFLASYHFQPTTLPAIFEQLGTVQYDPLNPVGRNPDLVFQARIPGYQVDDWQTAAYQDRLIYDAWDKQACLVPVSDWPLRAIIRAHHRPYHDREILGLHPDLPRTIMAAIDSRGPLSSLEFEERARYGERNSWYGITQINRALRAMWVCGELLTHHRKNGRHYYDRPERVIPAKHFAQPLLADHDAYLRWIVARRIQAVGLLRLAADPAIWSVCGKAEGRKRVIAELLEEGTITQVTIETLKTPYYIPTSALPLLDTTSIPADRMRILGPLDNLLWDRKNLQQLFNFSYIWEVYKPASQRRWGYYVLPVFYKNRFIARLDSRLEKGIWTISQWWWEDDVTPDADMLTDLTQMARAFLHYLRADGIQIPDHLDHATKVALLAAG</sequence>
<organism evidence="1 2">
    <name type="scientific">Thermosporothrix hazakensis</name>
    <dbReference type="NCBI Taxonomy" id="644383"/>
    <lineage>
        <taxon>Bacteria</taxon>
        <taxon>Bacillati</taxon>
        <taxon>Chloroflexota</taxon>
        <taxon>Ktedonobacteria</taxon>
        <taxon>Ktedonobacterales</taxon>
        <taxon>Thermosporotrichaceae</taxon>
        <taxon>Thermosporothrix</taxon>
    </lineage>
</organism>
<gene>
    <name evidence="1" type="ORF">EI42_00898</name>
</gene>
<evidence type="ECO:0000313" key="2">
    <source>
        <dbReference type="Proteomes" id="UP000248806"/>
    </source>
</evidence>
<evidence type="ECO:0008006" key="3">
    <source>
        <dbReference type="Google" id="ProtNLM"/>
    </source>
</evidence>
<name>A0A326UE52_THEHA</name>
<dbReference type="Pfam" id="PF06224">
    <property type="entry name" value="AlkZ-like"/>
    <property type="match status" value="1"/>
</dbReference>
<proteinExistence type="predicted"/>
<dbReference type="PANTHER" id="PTHR30528">
    <property type="entry name" value="CYTOPLASMIC PROTEIN"/>
    <property type="match status" value="1"/>
</dbReference>
<dbReference type="InterPro" id="IPR009351">
    <property type="entry name" value="AlkZ-like"/>
</dbReference>
<dbReference type="EMBL" id="QKUF01000001">
    <property type="protein sequence ID" value="PZW36717.1"/>
    <property type="molecule type" value="Genomic_DNA"/>
</dbReference>
<evidence type="ECO:0000313" key="1">
    <source>
        <dbReference type="EMBL" id="PZW36717.1"/>
    </source>
</evidence>
<dbReference type="Proteomes" id="UP000248806">
    <property type="component" value="Unassembled WGS sequence"/>
</dbReference>
<accession>A0A326UE52</accession>
<keyword evidence="2" id="KW-1185">Reference proteome</keyword>
<dbReference type="PANTHER" id="PTHR30528:SF0">
    <property type="entry name" value="CYTOPLASMIC PROTEIN"/>
    <property type="match status" value="1"/>
</dbReference>
<reference evidence="1 2" key="1">
    <citation type="submission" date="2018-06" db="EMBL/GenBank/DDBJ databases">
        <title>Genomic Encyclopedia of Archaeal and Bacterial Type Strains, Phase II (KMG-II): from individual species to whole genera.</title>
        <authorList>
            <person name="Goeker M."/>
        </authorList>
    </citation>
    <scope>NUCLEOTIDE SEQUENCE [LARGE SCALE GENOMIC DNA]</scope>
    <source>
        <strain evidence="1 2">ATCC BAA-1881</strain>
    </source>
</reference>
<dbReference type="AlphaFoldDB" id="A0A326UE52"/>
<dbReference type="OrthoDB" id="9787207at2"/>